<feature type="domain" description="Cyclin-like" evidence="5">
    <location>
        <begin position="239"/>
        <end position="319"/>
    </location>
</feature>
<name>A0A914E7A7_9BILA</name>
<sequence length="363" mass="41019">MFSKKENGAVKGIGDNDNLKPRRSARLLTSLVSNDPTENLQIKNGAAKAPRIGLALRRHNPLVDEKNIPEKLRLADKPAPLISTKPYSFHDLRFGGGSTLVSVDFAEDIDQYLRYLEKVRQIEPDFLNGKNIDGRMRQILVDWMIQVQQRFQLCSETLQLSVATLDRVLGELSVSKDNLQLLGVTCMFIAAKFEEIYVPNIQDFVYIAANIFTKKDVLRMEGKVLHSVGFQLCTPYTIQFLRKYRAFMNNDSSLHNLAKLITEVALLDYSLAHILPSKVAATSLYLAGRMLQMELPAHMFEVMKVSENEIVELAKKFVHPIRQWTSKSAKLQTILKSYEKLCATSKATILPIEAFGDLLSDES</sequence>
<evidence type="ECO:0000256" key="2">
    <source>
        <dbReference type="ARBA" id="ARBA00023127"/>
    </source>
</evidence>
<evidence type="ECO:0000256" key="3">
    <source>
        <dbReference type="ARBA" id="ARBA00023306"/>
    </source>
</evidence>
<accession>A0A914E7A7</accession>
<dbReference type="Pfam" id="PF00134">
    <property type="entry name" value="Cyclin_N"/>
    <property type="match status" value="1"/>
</dbReference>
<dbReference type="FunFam" id="1.10.472.10:FF:000001">
    <property type="entry name" value="G2/mitotic-specific cyclin"/>
    <property type="match status" value="1"/>
</dbReference>
<dbReference type="Proteomes" id="UP000887540">
    <property type="component" value="Unplaced"/>
</dbReference>
<dbReference type="CDD" id="cd20537">
    <property type="entry name" value="CYCLIN_CCNO-like_rpt2"/>
    <property type="match status" value="1"/>
</dbReference>
<dbReference type="InterPro" id="IPR004367">
    <property type="entry name" value="Cyclin_C-dom"/>
</dbReference>
<reference evidence="8" key="1">
    <citation type="submission" date="2022-11" db="UniProtKB">
        <authorList>
            <consortium name="WormBaseParasite"/>
        </authorList>
    </citation>
    <scope>IDENTIFICATION</scope>
</reference>
<dbReference type="InterPro" id="IPR036915">
    <property type="entry name" value="Cyclin-like_sf"/>
</dbReference>
<dbReference type="WBParaSite" id="ACRNAN_scaffold5820.g26368.t1">
    <property type="protein sequence ID" value="ACRNAN_scaffold5820.g26368.t1"/>
    <property type="gene ID" value="ACRNAN_scaffold5820.g26368"/>
</dbReference>
<evidence type="ECO:0000313" key="7">
    <source>
        <dbReference type="Proteomes" id="UP000887540"/>
    </source>
</evidence>
<dbReference type="Pfam" id="PF02984">
    <property type="entry name" value="Cyclin_C"/>
    <property type="match status" value="1"/>
</dbReference>
<evidence type="ECO:0000256" key="1">
    <source>
        <dbReference type="ARBA" id="ARBA00022618"/>
    </source>
</evidence>
<organism evidence="7 8">
    <name type="scientific">Acrobeloides nanus</name>
    <dbReference type="NCBI Taxonomy" id="290746"/>
    <lineage>
        <taxon>Eukaryota</taxon>
        <taxon>Metazoa</taxon>
        <taxon>Ecdysozoa</taxon>
        <taxon>Nematoda</taxon>
        <taxon>Chromadorea</taxon>
        <taxon>Rhabditida</taxon>
        <taxon>Tylenchina</taxon>
        <taxon>Cephalobomorpha</taxon>
        <taxon>Cephaloboidea</taxon>
        <taxon>Cephalobidae</taxon>
        <taxon>Acrobeloides</taxon>
    </lineage>
</organism>
<dbReference type="Gene3D" id="1.10.472.10">
    <property type="entry name" value="Cyclin-like"/>
    <property type="match status" value="2"/>
</dbReference>
<keyword evidence="3" id="KW-0131">Cell cycle</keyword>
<dbReference type="SMART" id="SM01332">
    <property type="entry name" value="Cyclin_C"/>
    <property type="match status" value="1"/>
</dbReference>
<dbReference type="SUPFAM" id="SSF47954">
    <property type="entry name" value="Cyclin-like"/>
    <property type="match status" value="2"/>
</dbReference>
<evidence type="ECO:0000259" key="6">
    <source>
        <dbReference type="SMART" id="SM01332"/>
    </source>
</evidence>
<keyword evidence="1" id="KW-0132">Cell division</keyword>
<dbReference type="AlphaFoldDB" id="A0A914E7A7"/>
<dbReference type="GO" id="GO:0051301">
    <property type="term" value="P:cell division"/>
    <property type="evidence" value="ECO:0007669"/>
    <property type="project" value="UniProtKB-KW"/>
</dbReference>
<comment type="similarity">
    <text evidence="4">Belongs to the cyclin family.</text>
</comment>
<keyword evidence="7" id="KW-1185">Reference proteome</keyword>
<evidence type="ECO:0000259" key="5">
    <source>
        <dbReference type="SMART" id="SM00385"/>
    </source>
</evidence>
<feature type="domain" description="Cyclin-like" evidence="5">
    <location>
        <begin position="142"/>
        <end position="226"/>
    </location>
</feature>
<dbReference type="PANTHER" id="PTHR10177">
    <property type="entry name" value="CYCLINS"/>
    <property type="match status" value="1"/>
</dbReference>
<dbReference type="InterPro" id="IPR013763">
    <property type="entry name" value="Cyclin-like_dom"/>
</dbReference>
<proteinExistence type="inferred from homology"/>
<evidence type="ECO:0000313" key="8">
    <source>
        <dbReference type="WBParaSite" id="ACRNAN_scaffold5820.g26368.t1"/>
    </source>
</evidence>
<feature type="domain" description="Cyclin C-terminal" evidence="6">
    <location>
        <begin position="235"/>
        <end position="352"/>
    </location>
</feature>
<dbReference type="InterPro" id="IPR039361">
    <property type="entry name" value="Cyclin"/>
</dbReference>
<evidence type="ECO:0000256" key="4">
    <source>
        <dbReference type="RuleBase" id="RU000383"/>
    </source>
</evidence>
<dbReference type="SMART" id="SM00385">
    <property type="entry name" value="CYCLIN"/>
    <property type="match status" value="2"/>
</dbReference>
<dbReference type="InterPro" id="IPR006671">
    <property type="entry name" value="Cyclin_N"/>
</dbReference>
<protein>
    <submittedName>
        <fullName evidence="8">Cyclin B</fullName>
    </submittedName>
</protein>
<keyword evidence="2 4" id="KW-0195">Cyclin</keyword>